<feature type="compositionally biased region" description="Polar residues" evidence="16">
    <location>
        <begin position="933"/>
        <end position="945"/>
    </location>
</feature>
<evidence type="ECO:0000256" key="9">
    <source>
        <dbReference type="ARBA" id="ARBA00023069"/>
    </source>
</evidence>
<evidence type="ECO:0000256" key="8">
    <source>
        <dbReference type="ARBA" id="ARBA00022846"/>
    </source>
</evidence>
<proteinExistence type="inferred from homology"/>
<evidence type="ECO:0000256" key="7">
    <source>
        <dbReference type="ARBA" id="ARBA00022840"/>
    </source>
</evidence>
<dbReference type="GO" id="GO:0070286">
    <property type="term" value="P:axonemal dynein complex assembly"/>
    <property type="evidence" value="ECO:0007669"/>
    <property type="project" value="UniProtKB-ARBA"/>
</dbReference>
<feature type="compositionally biased region" description="Basic and acidic residues" evidence="16">
    <location>
        <begin position="229"/>
        <end position="240"/>
    </location>
</feature>
<evidence type="ECO:0000256" key="5">
    <source>
        <dbReference type="ARBA" id="ARBA00022737"/>
    </source>
</evidence>
<feature type="region of interest" description="Disordered" evidence="16">
    <location>
        <begin position="1421"/>
        <end position="1447"/>
    </location>
</feature>
<dbReference type="PROSITE" id="PS50082">
    <property type="entry name" value="WD_REPEATS_2"/>
    <property type="match status" value="2"/>
</dbReference>
<dbReference type="GO" id="GO:0140662">
    <property type="term" value="F:ATP-dependent protein folding chaperone"/>
    <property type="evidence" value="ECO:0007669"/>
    <property type="project" value="InterPro"/>
</dbReference>
<dbReference type="Gene3D" id="3.30.565.10">
    <property type="entry name" value="Histidine kinase-like ATPase, C-terminal domain"/>
    <property type="match status" value="1"/>
</dbReference>
<dbReference type="PANTHER" id="PTHR11528">
    <property type="entry name" value="HEAT SHOCK PROTEIN 90 FAMILY MEMBER"/>
    <property type="match status" value="1"/>
</dbReference>
<dbReference type="Proteomes" id="UP000654075">
    <property type="component" value="Unassembled WGS sequence"/>
</dbReference>
<evidence type="ECO:0000256" key="2">
    <source>
        <dbReference type="ARBA" id="ARBA00008239"/>
    </source>
</evidence>
<evidence type="ECO:0000256" key="13">
    <source>
        <dbReference type="ARBA" id="ARBA00037841"/>
    </source>
</evidence>
<organism evidence="18 19">
    <name type="scientific">Polarella glacialis</name>
    <name type="common">Dinoflagellate</name>
    <dbReference type="NCBI Taxonomy" id="89957"/>
    <lineage>
        <taxon>Eukaryota</taxon>
        <taxon>Sar</taxon>
        <taxon>Alveolata</taxon>
        <taxon>Dinophyceae</taxon>
        <taxon>Suessiales</taxon>
        <taxon>Suessiaceae</taxon>
        <taxon>Polarella</taxon>
    </lineage>
</organism>
<dbReference type="InterPro" id="IPR036890">
    <property type="entry name" value="HATPase_C_sf"/>
</dbReference>
<feature type="domain" description="Histidine kinase/HSP90-like ATPase" evidence="17">
    <location>
        <begin position="25"/>
        <end position="182"/>
    </location>
</feature>
<keyword evidence="4 15" id="KW-0853">WD repeat</keyword>
<dbReference type="InterPro" id="IPR036322">
    <property type="entry name" value="WD40_repeat_dom_sf"/>
</dbReference>
<evidence type="ECO:0000256" key="1">
    <source>
        <dbReference type="ARBA" id="ARBA00004611"/>
    </source>
</evidence>
<feature type="region of interest" description="Disordered" evidence="16">
    <location>
        <begin position="215"/>
        <end position="256"/>
    </location>
</feature>
<dbReference type="Gene3D" id="2.130.10.10">
    <property type="entry name" value="YVTN repeat-like/Quinoprotein amine dehydrogenase"/>
    <property type="match status" value="1"/>
</dbReference>
<dbReference type="SUPFAM" id="SSF54211">
    <property type="entry name" value="Ribosomal protein S5 domain 2-like"/>
    <property type="match status" value="1"/>
</dbReference>
<dbReference type="Pfam" id="PF00400">
    <property type="entry name" value="WD40"/>
    <property type="match status" value="2"/>
</dbReference>
<dbReference type="FunFam" id="3.30.230.80:FF:000001">
    <property type="entry name" value="Heat shock protein 90 alpha"/>
    <property type="match status" value="1"/>
</dbReference>
<dbReference type="FunFam" id="3.40.50.11260:FF:000001">
    <property type="entry name" value="Heat shock protein 90 alpha"/>
    <property type="match status" value="1"/>
</dbReference>
<dbReference type="InterPro" id="IPR001680">
    <property type="entry name" value="WD40_rpt"/>
</dbReference>
<keyword evidence="11" id="KW-0206">Cytoskeleton</keyword>
<keyword evidence="8" id="KW-0282">Flagellum</keyword>
<feature type="region of interest" description="Disordered" evidence="16">
    <location>
        <begin position="1140"/>
        <end position="1159"/>
    </location>
</feature>
<keyword evidence="9" id="KW-0969">Cilium</keyword>
<dbReference type="GO" id="GO:0016887">
    <property type="term" value="F:ATP hydrolysis activity"/>
    <property type="evidence" value="ECO:0007669"/>
    <property type="project" value="InterPro"/>
</dbReference>
<keyword evidence="10" id="KW-0143">Chaperone</keyword>
<feature type="repeat" description="WD" evidence="15">
    <location>
        <begin position="2692"/>
        <end position="2733"/>
    </location>
</feature>
<dbReference type="PROSITE" id="PS00298">
    <property type="entry name" value="HSP90"/>
    <property type="match status" value="1"/>
</dbReference>
<dbReference type="SMART" id="SM00320">
    <property type="entry name" value="WD40"/>
    <property type="match status" value="2"/>
</dbReference>
<feature type="compositionally biased region" description="Basic and acidic residues" evidence="16">
    <location>
        <begin position="1140"/>
        <end position="1151"/>
    </location>
</feature>
<keyword evidence="3" id="KW-0963">Cytoplasm</keyword>
<evidence type="ECO:0000313" key="18">
    <source>
        <dbReference type="EMBL" id="CAE8581045.1"/>
    </source>
</evidence>
<dbReference type="FunFam" id="3.30.565.10:FF:000001">
    <property type="entry name" value="Heat shock protein HSP 90-alpha"/>
    <property type="match status" value="1"/>
</dbReference>
<evidence type="ECO:0000256" key="11">
    <source>
        <dbReference type="ARBA" id="ARBA00023212"/>
    </source>
</evidence>
<dbReference type="FunFam" id="2.130.10.10:FF:000250">
    <property type="entry name" value="Dynein assembly factor with WDR repeat domains 1"/>
    <property type="match status" value="1"/>
</dbReference>
<dbReference type="CDD" id="cd16927">
    <property type="entry name" value="HATPase_Hsp90-like"/>
    <property type="match status" value="1"/>
</dbReference>
<feature type="repeat" description="WD" evidence="15">
    <location>
        <begin position="2734"/>
        <end position="2766"/>
    </location>
</feature>
<protein>
    <recommendedName>
        <fullName evidence="14">Dynein assembly factor with WD repeat domains 1</fullName>
    </recommendedName>
</protein>
<dbReference type="EMBL" id="CAJNNV010000013">
    <property type="protein sequence ID" value="CAE8581045.1"/>
    <property type="molecule type" value="Genomic_DNA"/>
</dbReference>
<evidence type="ECO:0000256" key="12">
    <source>
        <dbReference type="ARBA" id="ARBA00023273"/>
    </source>
</evidence>
<accession>A0A813D0M4</accession>
<evidence type="ECO:0000256" key="15">
    <source>
        <dbReference type="PROSITE-ProRule" id="PRU00221"/>
    </source>
</evidence>
<comment type="caution">
    <text evidence="18">The sequence shown here is derived from an EMBL/GenBank/DDBJ whole genome shotgun (WGS) entry which is preliminary data.</text>
</comment>
<dbReference type="InterPro" id="IPR020575">
    <property type="entry name" value="Hsp90_N"/>
</dbReference>
<dbReference type="SMART" id="SM00387">
    <property type="entry name" value="HATPase_c"/>
    <property type="match status" value="1"/>
</dbReference>
<evidence type="ECO:0000256" key="14">
    <source>
        <dbReference type="ARBA" id="ARBA00069109"/>
    </source>
</evidence>
<dbReference type="PROSITE" id="PS50294">
    <property type="entry name" value="WD_REPEATS_REGION"/>
    <property type="match status" value="2"/>
</dbReference>
<evidence type="ECO:0000256" key="6">
    <source>
        <dbReference type="ARBA" id="ARBA00022741"/>
    </source>
</evidence>
<comment type="subcellular location">
    <subcellularLocation>
        <location evidence="1">Cytoplasm</location>
        <location evidence="1">Cytoskeleton</location>
        <location evidence="1">Flagellum axoneme</location>
    </subcellularLocation>
    <subcellularLocation>
        <location evidence="13">Cytoplasm</location>
        <location evidence="13">Cytoskeleton</location>
        <location evidence="13">Flagellum basal body</location>
    </subcellularLocation>
</comment>
<reference evidence="18" key="1">
    <citation type="submission" date="2021-02" db="EMBL/GenBank/DDBJ databases">
        <authorList>
            <person name="Dougan E. K."/>
            <person name="Rhodes N."/>
            <person name="Thang M."/>
            <person name="Chan C."/>
        </authorList>
    </citation>
    <scope>NUCLEOTIDE SEQUENCE</scope>
</reference>
<dbReference type="InterPro" id="IPR037196">
    <property type="entry name" value="HSP90_C"/>
</dbReference>
<keyword evidence="6" id="KW-0547">Nucleotide-binding</keyword>
<dbReference type="SUPFAM" id="SSF110942">
    <property type="entry name" value="HSP90 C-terminal domain"/>
    <property type="match status" value="1"/>
</dbReference>
<dbReference type="InterPro" id="IPR019805">
    <property type="entry name" value="Heat_shock_protein_90_CS"/>
</dbReference>
<feature type="region of interest" description="Disordered" evidence="16">
    <location>
        <begin position="926"/>
        <end position="991"/>
    </location>
</feature>
<dbReference type="Gene3D" id="1.20.120.790">
    <property type="entry name" value="Heat shock protein 90, C-terminal domain"/>
    <property type="match status" value="1"/>
</dbReference>
<keyword evidence="5" id="KW-0677">Repeat</keyword>
<dbReference type="GO" id="GO:0005524">
    <property type="term" value="F:ATP binding"/>
    <property type="evidence" value="ECO:0007669"/>
    <property type="project" value="UniProtKB-KW"/>
</dbReference>
<dbReference type="InterPro" id="IPR003594">
    <property type="entry name" value="HATPase_dom"/>
</dbReference>
<dbReference type="InterPro" id="IPR015943">
    <property type="entry name" value="WD40/YVTN_repeat-like_dom_sf"/>
</dbReference>
<keyword evidence="19" id="KW-1185">Reference proteome</keyword>
<dbReference type="OrthoDB" id="28737at2759"/>
<dbReference type="SUPFAM" id="SSF55874">
    <property type="entry name" value="ATPase domain of HSP90 chaperone/DNA topoisomerase II/histidine kinase"/>
    <property type="match status" value="1"/>
</dbReference>
<evidence type="ECO:0000256" key="10">
    <source>
        <dbReference type="ARBA" id="ARBA00023186"/>
    </source>
</evidence>
<evidence type="ECO:0000313" key="19">
    <source>
        <dbReference type="Proteomes" id="UP000654075"/>
    </source>
</evidence>
<evidence type="ECO:0000259" key="17">
    <source>
        <dbReference type="SMART" id="SM00387"/>
    </source>
</evidence>
<evidence type="ECO:0000256" key="16">
    <source>
        <dbReference type="SAM" id="MobiDB-lite"/>
    </source>
</evidence>
<name>A0A813D0M4_POLGL</name>
<dbReference type="NCBIfam" id="NF003555">
    <property type="entry name" value="PRK05218.1"/>
    <property type="match status" value="1"/>
</dbReference>
<dbReference type="SUPFAM" id="SSF50978">
    <property type="entry name" value="WD40 repeat-like"/>
    <property type="match status" value="1"/>
</dbReference>
<evidence type="ECO:0000256" key="3">
    <source>
        <dbReference type="ARBA" id="ARBA00022490"/>
    </source>
</evidence>
<dbReference type="InterPro" id="IPR020568">
    <property type="entry name" value="Ribosomal_Su5_D2-typ_SF"/>
</dbReference>
<comment type="similarity">
    <text evidence="2">Belongs to the heat shock protein 90 family.</text>
</comment>
<sequence>MAETFAFNADIQQLMSLIINTFYSNKEVFLRELISNASDALDKIRYESITDPEKIEAQPNFYIKIIPDKTNSTITIEDSGIGMTKNELINNLGTIAKSGTKAFMEAMAAGGDISMIGQFGVGFYSSYLVSDKVRVISKNNDDEQYIWESGAGGSFTVQKDTELVHGEVKRGTKIICYLKEDQSEFLEERRLKDLVKKHSEFIGFPIELYVEKSKEKEVTDSEDEEEKKEEEKEGDEPKIEEVDEEKEKEEKKKKTKKVKEVSHEWEQLNKNKPLWMRKSEDVTNEEYSAFYKSLSNDWEDHLAVKHFSVEGQLEFRALLFVPRRAPFDLFESKKKNSNIKLYVRRVFIMDDCDELMPGWLNMVKGVVDSEDLPLNISRETLQQNKILRVIKKNLVKKCLEMFAEIAEKKDDYKKFYEQFGKCLKLGVHEDSTNRTKVAELLRFSTSKSGDELISLKEYVDRMKEGQNDIYYITGESITQVSSSPFLENLRKKGLEVLYMVDPVDEYCVQQLKEFDGKKLKSTTKEGLDIEDEDEKKKLEELKAEFEPLTKLMKEVLGDKVEKVVVSGRMADSPCVLTTSEYGWSANMERIMKAQAMRDNSMTSYMVSKKTMEVNPKHSIMSELKKKASADKSDKTVKDLIWLLFDTSLLTSGFNLDEPTQFAGRIHRMIKLGLSIDDDDDALADDDLPPLEEVEGAADEASKMEGAGVKAPALLGSACHGVAGCKQYCQQYCQLNSCGEGLARSAKHQKKPICKNGGTRERIGQSDVRVVVLHAWKLFDSVPLSLSKLLDVVTALGGAANGITNFDLNETLNCVLHCFSEPIEISLGYTWLRDTISCQNYIHALHGNGPSKKSQGAQISTKAVTPPKLKPSEIKFKVVSILQAFSVKKAVKVFDTLQAKSTEKMAKIANGPASKVMEAVLKWQEDSKHEMPENTEQQPEPTSTASAKRKNTTTNSDNDDEDFTMVKPRSRAAPKRNQQPQQQQQPHKEELKINKTLDIDMWNTEVLTATPSELSRGVFLATAKEAEEVIESGLFDGFTAAGKLAIIIIGSATEKLLMLAKHKRINPSVTSVPHKFRGLHQIASGFIWQLGTEMVAPKVAMPQVNWDTQQAAVMAINVAEEYCSKKIWKILVDADETVERQARDSSWKEAQKKQGKQPWKELNSQMKTLVEAKAAGQAPADLHVFGAKRVEQRGGDVFVAFFRTTTPEFGNHLKHHAGPDGIFFRHTNMGSKTEMEKERLEETIVPIRPGTSLDAVLHLLESDGLAQEHLGVGIRSDGRALFVRVPLAAAGPAWRALAGREPPPSNQYEIHGLPKQLVPQDIPKLLLSNTGWRVELSFSKLQGNGNNTHRMAVIRSNEEPPCRYIDFAGTTAVVRAKAEVTASRQQQAAPTKPANFEELLKARPGPKNNTADAHVEKVLKPRGAVSTQVDKDAASEPTAAAGPSNAPRALSDFQQQMVETMMPMILAMMKTNSDAMMPMLQANMMSVLRQEMESNKKPKTNGNLTSWQTRATNILNADVQALALQETRLSLNAIPSAVIRLQSAFMHVVSFWNISGTPSGFAHSQKKRLLQLVFEDGSSLGQQPVAICMDGNVTADHSFIKSVLATGKWFDAATLFSKDEPEPTFSKFANWDKVNRDNATRPDFIFLNEPAKAACANYCLRRDQIVPGHILMQVTFDLPIFAQTYTVLKQPRCFHVEEAPALEDDVKECMGAGIISSHPKELAILRGETPGDRWAAFAAIAEAYLSVRCACLPKHLQGQKGRGAKPVTRQVTVAAQAAMSNEQEITTTAKLKRMSQVLRRLMECKLQMSKPEKSILNTIELQRTWNNAREAGCKLFPVTWQLLWNHSAPQVDSINYLCILVDEHIHTTAQEDAHNRISTWKRQIASWEKGGAYAYKAAKQQRTAPITAVRGPDSSVITSQCGILNALEETWNKLYNKDALCSWSAFKERYGPALQPVPCDVNKITAEQIQRKLQRTKTTRAVAADGWRIHELRDLPLCLLSLLAELYDLKEQRTIPWSEVMTTGITTCLKKGDDTPLDQIDPLAMRISDKEDTRPITNLSPLYTTYSGIRFEDTEAWREKWMPASMHGARKRHEAHDVSLELSLQAELTHLRKASGRDDDFCGVSLDRRKFFDLLEYEICDGTLEALGMDKGDSWALQAALALMAIWTYAVTHYMPPTVRPNSGEAHGVLDASNGEAQHLRPVLDPCIRAGGFLDDSNVRVQCEGDPSPGKLTDTFVQAWKRSAEFDMLAGSETNQKKTLGFATSEGLRQAAREALLNEHAEVTFATAFVLVGGLIITDCCDNKVAIDKYLDKRVGGYLSATNRIFRLPVGIDNRMLMLASMASTRVSFGVELLPLRACDIKSAHNATTWCIWQGKRWLRCAVATYNLVAKGHLLDQTQAQCYAALRTCRRVLKKRHDLLATMNEIWHLRADLPTSAKVPFGPGGRCMQIAKQLNWTCGVEPWTFVRPCSTLFGLLQQEDGWWQRALRDDLRNMRWAKDTAVRARKDFDGVQLGVNYQITTALLKAKKRAALDLGFTMVKSSSSLSLFVVVFFRLADAVEVGSGCCSVFSGISCLESSCHFKTASITLEAGPLAIFAIFSVLFACKVSNTLTAFFTEKACRMDTTLNLISDGLSFGGVTAFVEIWAPWDFLDGPFPWSKFVIPFAAPPSAVTTSKSLLKLRGTVMTGACISILIGHEGEISKVQFSPNGYKIITASSDRTCRLWSVETGECLQVLEGHSDEIFSCAFNYEGDTVITGSKDNTCRIWKDNFFMPVDEEDERYED</sequence>
<evidence type="ECO:0000256" key="4">
    <source>
        <dbReference type="ARBA" id="ARBA00022574"/>
    </source>
</evidence>
<dbReference type="Gene3D" id="3.30.230.80">
    <property type="match status" value="1"/>
</dbReference>
<dbReference type="FunFam" id="1.20.120.790:FF:000001">
    <property type="entry name" value="Heat shock protein 90 alpha"/>
    <property type="match status" value="1"/>
</dbReference>
<dbReference type="InterPro" id="IPR001404">
    <property type="entry name" value="Hsp90_fam"/>
</dbReference>
<keyword evidence="7" id="KW-0067">ATP-binding</keyword>
<keyword evidence="12" id="KW-0966">Cell projection</keyword>
<dbReference type="PRINTS" id="PR00775">
    <property type="entry name" value="HEATSHOCK90"/>
</dbReference>
<dbReference type="Gene3D" id="3.40.50.11260">
    <property type="match status" value="1"/>
</dbReference>
<dbReference type="GO" id="GO:0051082">
    <property type="term" value="F:unfolded protein binding"/>
    <property type="evidence" value="ECO:0007669"/>
    <property type="project" value="InterPro"/>
</dbReference>
<dbReference type="Pfam" id="PF00183">
    <property type="entry name" value="HSP90"/>
    <property type="match status" value="1"/>
</dbReference>
<dbReference type="HAMAP" id="MF_00505">
    <property type="entry name" value="HSP90"/>
    <property type="match status" value="1"/>
</dbReference>
<gene>
    <name evidence="18" type="ORF">PGLA1383_LOCUS78</name>
</gene>
<dbReference type="Pfam" id="PF13589">
    <property type="entry name" value="HATPase_c_3"/>
    <property type="match status" value="1"/>
</dbReference>